<gene>
    <name evidence="2" type="ORF">TVY486_1114010</name>
</gene>
<evidence type="ECO:0000313" key="2">
    <source>
        <dbReference type="EMBL" id="CCC53917.1"/>
    </source>
</evidence>
<feature type="region of interest" description="Disordered" evidence="1">
    <location>
        <begin position="57"/>
        <end position="78"/>
    </location>
</feature>
<evidence type="ECO:0000256" key="1">
    <source>
        <dbReference type="SAM" id="MobiDB-lite"/>
    </source>
</evidence>
<accession>G0U8J1</accession>
<dbReference type="AlphaFoldDB" id="G0U8J1"/>
<organism evidence="2">
    <name type="scientific">Trypanosoma vivax (strain Y486)</name>
    <dbReference type="NCBI Taxonomy" id="1055687"/>
    <lineage>
        <taxon>Eukaryota</taxon>
        <taxon>Discoba</taxon>
        <taxon>Euglenozoa</taxon>
        <taxon>Kinetoplastea</taxon>
        <taxon>Metakinetoplastina</taxon>
        <taxon>Trypanosomatida</taxon>
        <taxon>Trypanosomatidae</taxon>
        <taxon>Trypanosoma</taxon>
        <taxon>Duttonella</taxon>
    </lineage>
</organism>
<proteinExistence type="predicted"/>
<name>G0U8J1_TRYVY</name>
<protein>
    <submittedName>
        <fullName evidence="2">Uncharacterized protein</fullName>
    </submittedName>
</protein>
<reference evidence="2" key="1">
    <citation type="journal article" date="2012" name="Proc. Natl. Acad. Sci. U.S.A.">
        <title>Antigenic diversity is generated by distinct evolutionary mechanisms in African trypanosome species.</title>
        <authorList>
            <person name="Jackson A.P."/>
            <person name="Berry A."/>
            <person name="Aslett M."/>
            <person name="Allison H.C."/>
            <person name="Burton P."/>
            <person name="Vavrova-Anderson J."/>
            <person name="Brown R."/>
            <person name="Browne H."/>
            <person name="Corton N."/>
            <person name="Hauser H."/>
            <person name="Gamble J."/>
            <person name="Gilderthorp R."/>
            <person name="Marcello L."/>
            <person name="McQuillan J."/>
            <person name="Otto T.D."/>
            <person name="Quail M.A."/>
            <person name="Sanders M.J."/>
            <person name="van Tonder A."/>
            <person name="Ginger M.L."/>
            <person name="Field M.C."/>
            <person name="Barry J.D."/>
            <person name="Hertz-Fowler C."/>
            <person name="Berriman M."/>
        </authorList>
    </citation>
    <scope>NUCLEOTIDE SEQUENCE</scope>
    <source>
        <strain evidence="2">Y486</strain>
    </source>
</reference>
<dbReference type="EMBL" id="HE573027">
    <property type="protein sequence ID" value="CCC53917.1"/>
    <property type="molecule type" value="Genomic_DNA"/>
</dbReference>
<sequence>MSLGPTRREKCSAQCWMANTWCHSVVGWAAQWCGVGTSPRTNDARRRRECKLSPVPTCPQGEISVSQPPRKAMQRAHVPAGSLPHQLTVTHHGTSPVQQEQTSPSARGWLSTDALHLTERQIGVVPNNHAQLPYAAQWRLHKIRRCSTQSTGERGRV</sequence>